<evidence type="ECO:0000256" key="1">
    <source>
        <dbReference type="SAM" id="MobiDB-lite"/>
    </source>
</evidence>
<dbReference type="InterPro" id="IPR018490">
    <property type="entry name" value="cNMP-bd_dom_sf"/>
</dbReference>
<dbReference type="AlphaFoldDB" id="A0A2A2T9S4"/>
<dbReference type="RefSeq" id="WP_143289514.1">
    <property type="nucleotide sequence ID" value="NZ_NTFS01000692.1"/>
</dbReference>
<reference evidence="2 3" key="1">
    <citation type="submission" date="2017-08" db="EMBL/GenBank/DDBJ databases">
        <title>Draft genome sequence of filamentous cyanobacterium Calothrix elsteri CCALA 953.</title>
        <authorList>
            <person name="Gagunashvili A.N."/>
            <person name="Elster J."/>
            <person name="Andresson O.S."/>
        </authorList>
    </citation>
    <scope>NUCLEOTIDE SEQUENCE [LARGE SCALE GENOMIC DNA]</scope>
    <source>
        <strain evidence="2 3">CCALA 953</strain>
    </source>
</reference>
<feature type="region of interest" description="Disordered" evidence="1">
    <location>
        <begin position="285"/>
        <end position="316"/>
    </location>
</feature>
<gene>
    <name evidence="2" type="ORF">CK510_29930</name>
</gene>
<keyword evidence="3" id="KW-1185">Reference proteome</keyword>
<dbReference type="InterPro" id="IPR014710">
    <property type="entry name" value="RmlC-like_jellyroll"/>
</dbReference>
<sequence length="316" mass="34348">MNISPLLQVQGEHYSDAIALSPTLLAAILQLLKAAAGDTNHAEDFSQVWKIRSFELGDELQSDNSSDIICLVCQGRVRLLGYDTRSGREVSTQLLLPGETFSGDKLFFPSAFGYRAIAAAPVTIAFVEISNLQVWLQQIPTLQSYLQQAVQTRQGLVFFKTMTELHSKSSHALQKILPHLMKVVIKAGESLQEINPAIQGRFWLMDGCVCTASTEAPSPQVGESWGYPDATPDAWSAETDLVVYHLPAGYWEGVNNGFVEERINNGCLPLPDSICGVHSTSLVSPDTPELPPLIPPLQGGKNKKSSSLPFTRGGLG</sequence>
<feature type="non-terminal residue" evidence="2">
    <location>
        <position position="316"/>
    </location>
</feature>
<dbReference type="Gene3D" id="2.60.120.10">
    <property type="entry name" value="Jelly Rolls"/>
    <property type="match status" value="1"/>
</dbReference>
<dbReference type="EMBL" id="NTFS01000692">
    <property type="protein sequence ID" value="PAX45774.1"/>
    <property type="molecule type" value="Genomic_DNA"/>
</dbReference>
<dbReference type="SUPFAM" id="SSF51206">
    <property type="entry name" value="cAMP-binding domain-like"/>
    <property type="match status" value="1"/>
</dbReference>
<comment type="caution">
    <text evidence="2">The sequence shown here is derived from an EMBL/GenBank/DDBJ whole genome shotgun (WGS) entry which is preliminary data.</text>
</comment>
<protein>
    <submittedName>
        <fullName evidence="2">Peptidase C39</fullName>
    </submittedName>
</protein>
<evidence type="ECO:0000313" key="2">
    <source>
        <dbReference type="EMBL" id="PAX45774.1"/>
    </source>
</evidence>
<proteinExistence type="predicted"/>
<organism evidence="2 3">
    <name type="scientific">Brunnivagina elsteri CCALA 953</name>
    <dbReference type="NCBI Taxonomy" id="987040"/>
    <lineage>
        <taxon>Bacteria</taxon>
        <taxon>Bacillati</taxon>
        <taxon>Cyanobacteriota</taxon>
        <taxon>Cyanophyceae</taxon>
        <taxon>Nostocales</taxon>
        <taxon>Calotrichaceae</taxon>
        <taxon>Brunnivagina</taxon>
    </lineage>
</organism>
<evidence type="ECO:0000313" key="3">
    <source>
        <dbReference type="Proteomes" id="UP000218238"/>
    </source>
</evidence>
<name>A0A2A2T9S4_9CYAN</name>
<dbReference type="Proteomes" id="UP000218238">
    <property type="component" value="Unassembled WGS sequence"/>
</dbReference>
<accession>A0A2A2T9S4</accession>